<evidence type="ECO:0000256" key="1">
    <source>
        <dbReference type="SAM" id="SignalP"/>
    </source>
</evidence>
<name>A0A2N3L971_9PROT</name>
<evidence type="ECO:0000313" key="3">
    <source>
        <dbReference type="Proteomes" id="UP000233332"/>
    </source>
</evidence>
<keyword evidence="1" id="KW-0732">Signal</keyword>
<organism evidence="2 3">
    <name type="scientific">Thalassospira lohafexi</name>
    <dbReference type="NCBI Taxonomy" id="744227"/>
    <lineage>
        <taxon>Bacteria</taxon>
        <taxon>Pseudomonadati</taxon>
        <taxon>Pseudomonadota</taxon>
        <taxon>Alphaproteobacteria</taxon>
        <taxon>Rhodospirillales</taxon>
        <taxon>Thalassospiraceae</taxon>
        <taxon>Thalassospira</taxon>
    </lineage>
</organism>
<comment type="caution">
    <text evidence="2">The sequence shown here is derived from an EMBL/GenBank/DDBJ whole genome shotgun (WGS) entry which is preliminary data.</text>
</comment>
<gene>
    <name evidence="2" type="ORF">COO92_04965</name>
</gene>
<feature type="chain" id="PRO_5014936954" evidence="1">
    <location>
        <begin position="31"/>
        <end position="190"/>
    </location>
</feature>
<sequence length="190" mass="21936">MAHKNIGKRYQWLASLFMLSWLFLPISAQAASIEPFLGEYHGETIEHAEGELQARDLDVKIVKADRGFVVDWTTVIHKSDGREKTVSLNIEFYGTDRPDIYGSAMRSGLFGKRVPNDPLKGEPFFWARIVDRTLTIHALYITDDGGYEMQVYERKLDDEGNMELIFKRFRNGETIRDITGKLLRQEKKGY</sequence>
<dbReference type="Proteomes" id="UP000233332">
    <property type="component" value="Unassembled WGS sequence"/>
</dbReference>
<dbReference type="EMBL" id="NXGX01000002">
    <property type="protein sequence ID" value="PKR59391.1"/>
    <property type="molecule type" value="Genomic_DNA"/>
</dbReference>
<proteinExistence type="predicted"/>
<reference evidence="2 3" key="1">
    <citation type="submission" date="2017-09" db="EMBL/GenBank/DDBJ databases">
        <title>Biodiversity and function of Thalassospira species in the particle-attached aromatic-hydrocarbon-degrading consortia from the surface seawater of the China South Sea.</title>
        <authorList>
            <person name="Dong C."/>
            <person name="Lai Q."/>
            <person name="Shao Z."/>
        </authorList>
    </citation>
    <scope>NUCLEOTIDE SEQUENCE [LARGE SCALE GENOMIC DNA]</scope>
    <source>
        <strain evidence="2 3">139Z-12</strain>
    </source>
</reference>
<dbReference type="RefSeq" id="WP_101300390.1">
    <property type="nucleotide sequence ID" value="NZ_NXGX01000002.1"/>
</dbReference>
<feature type="signal peptide" evidence="1">
    <location>
        <begin position="1"/>
        <end position="30"/>
    </location>
</feature>
<evidence type="ECO:0000313" key="2">
    <source>
        <dbReference type="EMBL" id="PKR59391.1"/>
    </source>
</evidence>
<accession>A0A2N3L971</accession>
<protein>
    <submittedName>
        <fullName evidence="2">Uncharacterized protein</fullName>
    </submittedName>
</protein>
<keyword evidence="3" id="KW-1185">Reference proteome</keyword>
<dbReference type="AlphaFoldDB" id="A0A2N3L971"/>